<feature type="transmembrane region" description="Helical" evidence="6">
    <location>
        <begin position="17"/>
        <end position="37"/>
    </location>
</feature>
<evidence type="ECO:0000256" key="6">
    <source>
        <dbReference type="SAM" id="Phobius"/>
    </source>
</evidence>
<evidence type="ECO:0000256" key="4">
    <source>
        <dbReference type="ARBA" id="ARBA00022989"/>
    </source>
</evidence>
<feature type="transmembrane region" description="Helical" evidence="6">
    <location>
        <begin position="166"/>
        <end position="184"/>
    </location>
</feature>
<sequence length="282" mass="31520">MCIDAREALTWWTLDPLSMGAVGLSAAGYGWGLRSLWRTVGIGHGIRPWEVACYVLGELSLLFALVSPIDRLSDLLFSAHMTQHEIILLVAPPLIVLGKPTVAFSWMLPRSRRLALGRLMKTPALLRTWRVLSAPLVILLVHMLVVWLWHIPSFFEGALRHENVHAVQHATFFATAALFWWAILRGRYGPGGYGLAVAFVFATAMHESILGALITLGSRLWYPLYLARGEPWQINVMDDQELAGLIMWVPGGVAMTLGALALFAAWLGESRRRMRALERRHP</sequence>
<evidence type="ECO:0000256" key="1">
    <source>
        <dbReference type="ARBA" id="ARBA00004651"/>
    </source>
</evidence>
<dbReference type="InterPro" id="IPR019108">
    <property type="entry name" value="Caa3_assmbl_CtaG-rel"/>
</dbReference>
<keyword evidence="4 6" id="KW-1133">Transmembrane helix</keyword>
<keyword evidence="8" id="KW-1185">Reference proteome</keyword>
<evidence type="ECO:0000256" key="2">
    <source>
        <dbReference type="ARBA" id="ARBA00022475"/>
    </source>
</evidence>
<feature type="transmembrane region" description="Helical" evidence="6">
    <location>
        <begin position="242"/>
        <end position="267"/>
    </location>
</feature>
<name>A0ABZ2KD30_9BACT</name>
<evidence type="ECO:0000256" key="5">
    <source>
        <dbReference type="ARBA" id="ARBA00023136"/>
    </source>
</evidence>
<evidence type="ECO:0000313" key="7">
    <source>
        <dbReference type="EMBL" id="WXA95392.1"/>
    </source>
</evidence>
<keyword evidence="3 6" id="KW-0812">Transmembrane</keyword>
<reference evidence="7 8" key="1">
    <citation type="submission" date="2021-12" db="EMBL/GenBank/DDBJ databases">
        <title>Discovery of the Pendulisporaceae a myxobacterial family with distinct sporulation behavior and unique specialized metabolism.</title>
        <authorList>
            <person name="Garcia R."/>
            <person name="Popoff A."/>
            <person name="Bader C.D."/>
            <person name="Loehr J."/>
            <person name="Walesch S."/>
            <person name="Walt C."/>
            <person name="Boldt J."/>
            <person name="Bunk B."/>
            <person name="Haeckl F.J.F.P.J."/>
            <person name="Gunesch A.P."/>
            <person name="Birkelbach J."/>
            <person name="Nuebel U."/>
            <person name="Pietschmann T."/>
            <person name="Bach T."/>
            <person name="Mueller R."/>
        </authorList>
    </citation>
    <scope>NUCLEOTIDE SEQUENCE [LARGE SCALE GENOMIC DNA]</scope>
    <source>
        <strain evidence="7 8">MSr12523</strain>
    </source>
</reference>
<keyword evidence="5 6" id="KW-0472">Membrane</keyword>
<evidence type="ECO:0000256" key="3">
    <source>
        <dbReference type="ARBA" id="ARBA00022692"/>
    </source>
</evidence>
<evidence type="ECO:0000313" key="8">
    <source>
        <dbReference type="Proteomes" id="UP001379533"/>
    </source>
</evidence>
<feature type="transmembrane region" description="Helical" evidence="6">
    <location>
        <begin position="129"/>
        <end position="151"/>
    </location>
</feature>
<dbReference type="Proteomes" id="UP001379533">
    <property type="component" value="Chromosome"/>
</dbReference>
<dbReference type="Pfam" id="PF09678">
    <property type="entry name" value="Caa3_CtaG"/>
    <property type="match status" value="1"/>
</dbReference>
<feature type="transmembrane region" description="Helical" evidence="6">
    <location>
        <begin position="86"/>
        <end position="108"/>
    </location>
</feature>
<comment type="subcellular location">
    <subcellularLocation>
        <location evidence="1">Cell membrane</location>
        <topology evidence="1">Multi-pass membrane protein</topology>
    </subcellularLocation>
</comment>
<gene>
    <name evidence="7" type="ORF">LZC95_00870</name>
</gene>
<protein>
    <submittedName>
        <fullName evidence="7">Cytochrome c oxidase assembly protein</fullName>
    </submittedName>
</protein>
<dbReference type="EMBL" id="CP089982">
    <property type="protein sequence ID" value="WXA95392.1"/>
    <property type="molecule type" value="Genomic_DNA"/>
</dbReference>
<keyword evidence="2" id="KW-1003">Cell membrane</keyword>
<feature type="transmembrane region" description="Helical" evidence="6">
    <location>
        <begin position="196"/>
        <end position="222"/>
    </location>
</feature>
<proteinExistence type="predicted"/>
<accession>A0ABZ2KD30</accession>
<organism evidence="7 8">
    <name type="scientific">Pendulispora brunnea</name>
    <dbReference type="NCBI Taxonomy" id="2905690"/>
    <lineage>
        <taxon>Bacteria</taxon>
        <taxon>Pseudomonadati</taxon>
        <taxon>Myxococcota</taxon>
        <taxon>Myxococcia</taxon>
        <taxon>Myxococcales</taxon>
        <taxon>Sorangiineae</taxon>
        <taxon>Pendulisporaceae</taxon>
        <taxon>Pendulispora</taxon>
    </lineage>
</organism>
<dbReference type="RefSeq" id="WP_394845999.1">
    <property type="nucleotide sequence ID" value="NZ_CP089982.1"/>
</dbReference>
<feature type="transmembrane region" description="Helical" evidence="6">
    <location>
        <begin position="49"/>
        <end position="66"/>
    </location>
</feature>